<accession>A0AAE6ZIL5</accession>
<organism evidence="1 2">
    <name type="scientific">Chitinophaga oryzae</name>
    <dbReference type="NCBI Taxonomy" id="2725414"/>
    <lineage>
        <taxon>Bacteria</taxon>
        <taxon>Pseudomonadati</taxon>
        <taxon>Bacteroidota</taxon>
        <taxon>Chitinophagia</taxon>
        <taxon>Chitinophagales</taxon>
        <taxon>Chitinophagaceae</taxon>
        <taxon>Chitinophaga</taxon>
    </lineage>
</organism>
<dbReference type="EMBL" id="CP051205">
    <property type="protein sequence ID" value="QJB32577.1"/>
    <property type="molecule type" value="Genomic_DNA"/>
</dbReference>
<protein>
    <recommendedName>
        <fullName evidence="3">TonB-dependent receptor</fullName>
    </recommendedName>
</protein>
<dbReference type="KEGG" id="coy:HF329_15090"/>
<evidence type="ECO:0000313" key="1">
    <source>
        <dbReference type="EMBL" id="QJB32577.1"/>
    </source>
</evidence>
<dbReference type="SUPFAM" id="SSF56935">
    <property type="entry name" value="Porins"/>
    <property type="match status" value="1"/>
</dbReference>
<sequence>MRKEQKTLNITGDMPTITAINLRGTAAETTGEYLPMPRTLTDSLNPFYNNSTDWQQEIFRPSRFKDANIALSAGSEQNTYHLSADYYDESGIIKGTGFKRSSLNYNGTCHPSRRWRFSSLINLSQTDLDRGNVLIGEQAGISNDYPSFLYPSASSQYYKDFAAAYEQRKNDNRVRSMLAAPQGSFGITDYLNITSRTAANYQAGRKNGFSPAALNIDKLPSAVF</sequence>
<gene>
    <name evidence="1" type="ORF">HF329_15090</name>
</gene>
<dbReference type="RefSeq" id="WP_168804899.1">
    <property type="nucleotide sequence ID" value="NZ_CP051205.1"/>
</dbReference>
<dbReference type="AlphaFoldDB" id="A0AAE6ZIL5"/>
<name>A0AAE6ZIL5_9BACT</name>
<evidence type="ECO:0000313" key="2">
    <source>
        <dbReference type="Proteomes" id="UP000502421"/>
    </source>
</evidence>
<reference evidence="2" key="1">
    <citation type="submission" date="2020-04" db="EMBL/GenBank/DDBJ databases">
        <authorList>
            <person name="Kittiwongwattana C."/>
        </authorList>
    </citation>
    <scope>NUCLEOTIDE SEQUENCE [LARGE SCALE GENOMIC DNA]</scope>
    <source>
        <strain evidence="2">1310</strain>
    </source>
</reference>
<evidence type="ECO:0008006" key="3">
    <source>
        <dbReference type="Google" id="ProtNLM"/>
    </source>
</evidence>
<dbReference type="Proteomes" id="UP000502421">
    <property type="component" value="Chromosome"/>
</dbReference>
<proteinExistence type="predicted"/>